<dbReference type="Proteomes" id="UP001307889">
    <property type="component" value="Chromosome 1"/>
</dbReference>
<accession>A0ABN7A871</accession>
<gene>
    <name evidence="1" type="ORF">NTJ_01176</name>
</gene>
<evidence type="ECO:0000313" key="2">
    <source>
        <dbReference type="Proteomes" id="UP001307889"/>
    </source>
</evidence>
<dbReference type="EMBL" id="AP028909">
    <property type="protein sequence ID" value="BES88370.1"/>
    <property type="molecule type" value="Genomic_DNA"/>
</dbReference>
<reference evidence="1 2" key="1">
    <citation type="submission" date="2023-09" db="EMBL/GenBank/DDBJ databases">
        <title>Nesidiocoris tenuis whole genome shotgun sequence.</title>
        <authorList>
            <person name="Shibata T."/>
            <person name="Shimoda M."/>
            <person name="Kobayashi T."/>
            <person name="Uehara T."/>
        </authorList>
    </citation>
    <scope>NUCLEOTIDE SEQUENCE [LARGE SCALE GENOMIC DNA]</scope>
    <source>
        <strain evidence="1 2">Japan</strain>
    </source>
</reference>
<evidence type="ECO:0000313" key="1">
    <source>
        <dbReference type="EMBL" id="BES88370.1"/>
    </source>
</evidence>
<keyword evidence="2" id="KW-1185">Reference proteome</keyword>
<organism evidence="1 2">
    <name type="scientific">Nesidiocoris tenuis</name>
    <dbReference type="NCBI Taxonomy" id="355587"/>
    <lineage>
        <taxon>Eukaryota</taxon>
        <taxon>Metazoa</taxon>
        <taxon>Ecdysozoa</taxon>
        <taxon>Arthropoda</taxon>
        <taxon>Hexapoda</taxon>
        <taxon>Insecta</taxon>
        <taxon>Pterygota</taxon>
        <taxon>Neoptera</taxon>
        <taxon>Paraneoptera</taxon>
        <taxon>Hemiptera</taxon>
        <taxon>Heteroptera</taxon>
        <taxon>Panheteroptera</taxon>
        <taxon>Cimicomorpha</taxon>
        <taxon>Miridae</taxon>
        <taxon>Dicyphina</taxon>
        <taxon>Nesidiocoris</taxon>
    </lineage>
</organism>
<sequence length="186" mass="20575">MALEWRDLKISLALNHNGDVLFSFEFLLGKICVGLPFMRKIGLCGHLYHIDGHFSPMVYLRACLTVTVASMFEVRFYCLDATQTSKGDGSFLSETFKLETTYENDPPESAMIAILLKKDKVAVEFNNPIPPELMEAMKKVFNTAVKAISDTVMVVKNAVVNTVKAVGNAIASAASNAWRWCKGIFG</sequence>
<protein>
    <submittedName>
        <fullName evidence="1">Uncharacterized protein</fullName>
    </submittedName>
</protein>
<name>A0ABN7A871_9HEMI</name>
<proteinExistence type="predicted"/>